<accession>E4WVS4</accession>
<organism evidence="9">
    <name type="scientific">Oikopleura dioica</name>
    <name type="common">Tunicate</name>
    <dbReference type="NCBI Taxonomy" id="34765"/>
    <lineage>
        <taxon>Eukaryota</taxon>
        <taxon>Metazoa</taxon>
        <taxon>Chordata</taxon>
        <taxon>Tunicata</taxon>
        <taxon>Appendicularia</taxon>
        <taxon>Copelata</taxon>
        <taxon>Oikopleuridae</taxon>
        <taxon>Oikopleura</taxon>
    </lineage>
</organism>
<dbReference type="EMBL" id="FN653017">
    <property type="protein sequence ID" value="CBY21227.1"/>
    <property type="molecule type" value="Genomic_DNA"/>
</dbReference>
<comment type="subcellular location">
    <subcellularLocation>
        <location evidence="1">Nucleus</location>
        <location evidence="1">Cajal body</location>
    </subcellularLocation>
</comment>
<dbReference type="GO" id="GO:0015030">
    <property type="term" value="C:Cajal body"/>
    <property type="evidence" value="ECO:0007669"/>
    <property type="project" value="UniProtKB-SubCell"/>
</dbReference>
<evidence type="ECO:0000256" key="3">
    <source>
        <dbReference type="ARBA" id="ARBA00022664"/>
    </source>
</evidence>
<evidence type="ECO:0000256" key="7">
    <source>
        <dbReference type="SAM" id="MobiDB-lite"/>
    </source>
</evidence>
<dbReference type="SMART" id="SM00333">
    <property type="entry name" value="TUDOR"/>
    <property type="match status" value="1"/>
</dbReference>
<dbReference type="FunCoup" id="E4WVS4">
    <property type="interactions" value="763"/>
</dbReference>
<dbReference type="GO" id="GO:0003723">
    <property type="term" value="F:RNA binding"/>
    <property type="evidence" value="ECO:0007669"/>
    <property type="project" value="InterPro"/>
</dbReference>
<dbReference type="GO" id="GO:0005737">
    <property type="term" value="C:cytoplasm"/>
    <property type="evidence" value="ECO:0007669"/>
    <property type="project" value="InterPro"/>
</dbReference>
<keyword evidence="5" id="KW-0539">Nucleus</keyword>
<evidence type="ECO:0000256" key="2">
    <source>
        <dbReference type="ARBA" id="ARBA00005371"/>
    </source>
</evidence>
<dbReference type="Pfam" id="PF06003">
    <property type="entry name" value="SMN_Tudor"/>
    <property type="match status" value="1"/>
</dbReference>
<dbReference type="Gene3D" id="2.30.30.140">
    <property type="match status" value="1"/>
</dbReference>
<evidence type="ECO:0000313" key="10">
    <source>
        <dbReference type="Proteomes" id="UP000001307"/>
    </source>
</evidence>
<dbReference type="PROSITE" id="PS50304">
    <property type="entry name" value="TUDOR"/>
    <property type="match status" value="1"/>
</dbReference>
<feature type="coiled-coil region" evidence="6">
    <location>
        <begin position="151"/>
        <end position="180"/>
    </location>
</feature>
<reference evidence="9" key="1">
    <citation type="journal article" date="2010" name="Science">
        <title>Plasticity of animal genome architecture unmasked by rapid evolution of a pelagic tunicate.</title>
        <authorList>
            <person name="Denoeud F."/>
            <person name="Henriet S."/>
            <person name="Mungpakdee S."/>
            <person name="Aury J.M."/>
            <person name="Da Silva C."/>
            <person name="Brinkmann H."/>
            <person name="Mikhaleva J."/>
            <person name="Olsen L.C."/>
            <person name="Jubin C."/>
            <person name="Canestro C."/>
            <person name="Bouquet J.M."/>
            <person name="Danks G."/>
            <person name="Poulain J."/>
            <person name="Campsteijn C."/>
            <person name="Adamski M."/>
            <person name="Cross I."/>
            <person name="Yadetie F."/>
            <person name="Muffato M."/>
            <person name="Louis A."/>
            <person name="Butcher S."/>
            <person name="Tsagkogeorga G."/>
            <person name="Konrad A."/>
            <person name="Singh S."/>
            <person name="Jensen M.F."/>
            <person name="Cong E.H."/>
            <person name="Eikeseth-Otteraa H."/>
            <person name="Noel B."/>
            <person name="Anthouard V."/>
            <person name="Porcel B.M."/>
            <person name="Kachouri-Lafond R."/>
            <person name="Nishino A."/>
            <person name="Ugolini M."/>
            <person name="Chourrout P."/>
            <person name="Nishida H."/>
            <person name="Aasland R."/>
            <person name="Huzurbazar S."/>
            <person name="Westhof E."/>
            <person name="Delsuc F."/>
            <person name="Lehrach H."/>
            <person name="Reinhardt R."/>
            <person name="Weissenbach J."/>
            <person name="Roy S.W."/>
            <person name="Artiguenave F."/>
            <person name="Postlethwait J.H."/>
            <person name="Manak J.R."/>
            <person name="Thompson E.M."/>
            <person name="Jaillon O."/>
            <person name="Du Pasquier L."/>
            <person name="Boudinot P."/>
            <person name="Liberles D.A."/>
            <person name="Volff J.N."/>
            <person name="Philippe H."/>
            <person name="Lenhard B."/>
            <person name="Roest Crollius H."/>
            <person name="Wincker P."/>
            <person name="Chourrout D."/>
        </authorList>
    </citation>
    <scope>NUCLEOTIDE SEQUENCE [LARGE SCALE GENOMIC DNA]</scope>
</reference>
<evidence type="ECO:0000256" key="1">
    <source>
        <dbReference type="ARBA" id="ARBA00004408"/>
    </source>
</evidence>
<protein>
    <recommendedName>
        <fullName evidence="8">Tudor domain-containing protein</fullName>
    </recommendedName>
</protein>
<evidence type="ECO:0000256" key="6">
    <source>
        <dbReference type="SAM" id="Coils"/>
    </source>
</evidence>
<dbReference type="CDD" id="cd21182">
    <property type="entry name" value="Tudor_SMN_SPF30-like"/>
    <property type="match status" value="1"/>
</dbReference>
<dbReference type="InParanoid" id="E4WVS4"/>
<keyword evidence="4" id="KW-0508">mRNA splicing</keyword>
<feature type="domain" description="Tudor" evidence="8">
    <location>
        <begin position="57"/>
        <end position="117"/>
    </location>
</feature>
<evidence type="ECO:0000259" key="8">
    <source>
        <dbReference type="PROSITE" id="PS50304"/>
    </source>
</evidence>
<evidence type="ECO:0000313" key="9">
    <source>
        <dbReference type="EMBL" id="CBY21227.1"/>
    </source>
</evidence>
<dbReference type="SUPFAM" id="SSF63748">
    <property type="entry name" value="Tudor/PWWP/MBT"/>
    <property type="match status" value="1"/>
</dbReference>
<dbReference type="InterPro" id="IPR010304">
    <property type="entry name" value="SMN_Tudor"/>
</dbReference>
<keyword evidence="3" id="KW-0507">mRNA processing</keyword>
<evidence type="ECO:0000256" key="5">
    <source>
        <dbReference type="ARBA" id="ARBA00023242"/>
    </source>
</evidence>
<gene>
    <name evidence="9" type="ORF">GSOID_T00008982001</name>
</gene>
<dbReference type="Proteomes" id="UP000001307">
    <property type="component" value="Unassembled WGS sequence"/>
</dbReference>
<dbReference type="GO" id="GO:0006397">
    <property type="term" value="P:mRNA processing"/>
    <property type="evidence" value="ECO:0007669"/>
    <property type="project" value="UniProtKB-KW"/>
</dbReference>
<dbReference type="GO" id="GO:0008380">
    <property type="term" value="P:RNA splicing"/>
    <property type="evidence" value="ECO:0007669"/>
    <property type="project" value="UniProtKB-KW"/>
</dbReference>
<dbReference type="OrthoDB" id="79171at2759"/>
<dbReference type="InterPro" id="IPR002999">
    <property type="entry name" value="Tudor"/>
</dbReference>
<feature type="region of interest" description="Disordered" evidence="7">
    <location>
        <begin position="233"/>
        <end position="255"/>
    </location>
</feature>
<comment type="similarity">
    <text evidence="2">Belongs to the SMN family.</text>
</comment>
<evidence type="ECO:0000256" key="4">
    <source>
        <dbReference type="ARBA" id="ARBA00023187"/>
    </source>
</evidence>
<dbReference type="AlphaFoldDB" id="E4WVS4"/>
<keyword evidence="6" id="KW-0175">Coiled coil</keyword>
<sequence>MDDPISQLANYKLQLGQVEAALTADPNNQEMIDLKKDLDEIIEMTNQMITDHKKTANWRIGMSVQAPYSDDGKLYEAIVNQIDENAGTAKVTFAQYGNSETVLISQLNKFDGKRTVKGSRWQDESEMARAPLPSTHMDKMAGNVMVGDGINKNAAREKQRIEIEKRRKKAQKKKERLAAMDAAGERQKKSWQSFANKMVKKKKTGVTKSSIFQTPEGNKGMVGVGTCGIGDTDMTANPSQARYNARHLAPNSSRK</sequence>
<keyword evidence="10" id="KW-1185">Reference proteome</keyword>
<proteinExistence type="inferred from homology"/>
<name>E4WVS4_OIKDI</name>